<gene>
    <name evidence="1" type="ORF">L6164_012680</name>
</gene>
<evidence type="ECO:0000313" key="2">
    <source>
        <dbReference type="Proteomes" id="UP000828941"/>
    </source>
</evidence>
<accession>A0ACB9PC04</accession>
<dbReference type="EMBL" id="CM039430">
    <property type="protein sequence ID" value="KAI4345572.1"/>
    <property type="molecule type" value="Genomic_DNA"/>
</dbReference>
<organism evidence="1 2">
    <name type="scientific">Bauhinia variegata</name>
    <name type="common">Purple orchid tree</name>
    <name type="synonym">Phanera variegata</name>
    <dbReference type="NCBI Taxonomy" id="167791"/>
    <lineage>
        <taxon>Eukaryota</taxon>
        <taxon>Viridiplantae</taxon>
        <taxon>Streptophyta</taxon>
        <taxon>Embryophyta</taxon>
        <taxon>Tracheophyta</taxon>
        <taxon>Spermatophyta</taxon>
        <taxon>Magnoliopsida</taxon>
        <taxon>eudicotyledons</taxon>
        <taxon>Gunneridae</taxon>
        <taxon>Pentapetalae</taxon>
        <taxon>rosids</taxon>
        <taxon>fabids</taxon>
        <taxon>Fabales</taxon>
        <taxon>Fabaceae</taxon>
        <taxon>Cercidoideae</taxon>
        <taxon>Cercideae</taxon>
        <taxon>Bauhiniinae</taxon>
        <taxon>Bauhinia</taxon>
    </lineage>
</organism>
<dbReference type="Proteomes" id="UP000828941">
    <property type="component" value="Chromosome 5"/>
</dbReference>
<proteinExistence type="predicted"/>
<name>A0ACB9PC04_BAUVA</name>
<reference evidence="1 2" key="1">
    <citation type="journal article" date="2022" name="DNA Res.">
        <title>Chromosomal-level genome assembly of the orchid tree Bauhinia variegata (Leguminosae; Cercidoideae) supports the allotetraploid origin hypothesis of Bauhinia.</title>
        <authorList>
            <person name="Zhong Y."/>
            <person name="Chen Y."/>
            <person name="Zheng D."/>
            <person name="Pang J."/>
            <person name="Liu Y."/>
            <person name="Luo S."/>
            <person name="Meng S."/>
            <person name="Qian L."/>
            <person name="Wei D."/>
            <person name="Dai S."/>
            <person name="Zhou R."/>
        </authorList>
    </citation>
    <scope>NUCLEOTIDE SEQUENCE [LARGE SCALE GENOMIC DNA]</scope>
    <source>
        <strain evidence="1">BV-YZ2020</strain>
    </source>
</reference>
<protein>
    <submittedName>
        <fullName evidence="1">Uncharacterized protein</fullName>
    </submittedName>
</protein>
<evidence type="ECO:0000313" key="1">
    <source>
        <dbReference type="EMBL" id="KAI4345572.1"/>
    </source>
</evidence>
<keyword evidence="2" id="KW-1185">Reference proteome</keyword>
<sequence length="212" mass="22773">MAASSILHFLLLSIALSSLAESNAAIPHFFSLPVKKDTATNQYYTSFGIGTPRHNMDIVIDLAGQHLWYDCDTGYISSSYSPVACGSKQCPQGSPCGSCGRFAFKPGCTINTCGLDVFNPFADSIYSGDMGDDVLFLPHIKVPHFLSACSESDRFSDSFLVGLVKGAKGMLGLARTQLAFQTQLSSAYKLPNKFFLCLPSRKKGLGNLFVGG</sequence>
<comment type="caution">
    <text evidence="1">The sequence shown here is derived from an EMBL/GenBank/DDBJ whole genome shotgun (WGS) entry which is preliminary data.</text>
</comment>